<reference evidence="8" key="1">
    <citation type="submission" date="2017-06" db="EMBL/GenBank/DDBJ databases">
        <title>Herbaspirillum phytohormonus sp. nov., isolated from the root nodule of Robinia pseudoacacia in lead-zinc mine.</title>
        <authorList>
            <person name="Fan M."/>
            <person name="Lin Y."/>
        </authorList>
    </citation>
    <scope>NUCLEOTIDE SEQUENCE [LARGE SCALE GENOMIC DNA]</scope>
    <source>
        <strain evidence="8">SC-089</strain>
    </source>
</reference>
<evidence type="ECO:0000259" key="6">
    <source>
        <dbReference type="PROSITE" id="PS50931"/>
    </source>
</evidence>
<organism evidence="7 8">
    <name type="scientific">Candidimonas nitroreducens</name>
    <dbReference type="NCBI Taxonomy" id="683354"/>
    <lineage>
        <taxon>Bacteria</taxon>
        <taxon>Pseudomonadati</taxon>
        <taxon>Pseudomonadota</taxon>
        <taxon>Betaproteobacteria</taxon>
        <taxon>Burkholderiales</taxon>
        <taxon>Alcaligenaceae</taxon>
        <taxon>Candidimonas</taxon>
    </lineage>
</organism>
<dbReference type="GO" id="GO:0003677">
    <property type="term" value="F:DNA binding"/>
    <property type="evidence" value="ECO:0007669"/>
    <property type="project" value="UniProtKB-KW"/>
</dbReference>
<feature type="signal peptide" evidence="5">
    <location>
        <begin position="1"/>
        <end position="20"/>
    </location>
</feature>
<dbReference type="PRINTS" id="PR00039">
    <property type="entry name" value="HTHLYSR"/>
</dbReference>
<evidence type="ECO:0000256" key="5">
    <source>
        <dbReference type="SAM" id="SignalP"/>
    </source>
</evidence>
<dbReference type="GO" id="GO:0005829">
    <property type="term" value="C:cytosol"/>
    <property type="evidence" value="ECO:0007669"/>
    <property type="project" value="TreeGrafter"/>
</dbReference>
<dbReference type="InterPro" id="IPR036390">
    <property type="entry name" value="WH_DNA-bd_sf"/>
</dbReference>
<comment type="caution">
    <text evidence="7">The sequence shown here is derived from an EMBL/GenBank/DDBJ whole genome shotgun (WGS) entry which is preliminary data.</text>
</comment>
<keyword evidence="8" id="KW-1185">Reference proteome</keyword>
<dbReference type="PROSITE" id="PS50931">
    <property type="entry name" value="HTH_LYSR"/>
    <property type="match status" value="1"/>
</dbReference>
<dbReference type="Gene3D" id="3.40.190.290">
    <property type="match status" value="1"/>
</dbReference>
<dbReference type="PANTHER" id="PTHR30419">
    <property type="entry name" value="HTH-TYPE TRANSCRIPTIONAL REGULATOR YBHD"/>
    <property type="match status" value="1"/>
</dbReference>
<dbReference type="RefSeq" id="WP_088602812.1">
    <property type="nucleotide sequence ID" value="NZ_NJIH01000004.1"/>
</dbReference>
<dbReference type="Gene3D" id="1.10.10.10">
    <property type="entry name" value="Winged helix-like DNA-binding domain superfamily/Winged helix DNA-binding domain"/>
    <property type="match status" value="1"/>
</dbReference>
<name>A0A225MKK9_9BURK</name>
<gene>
    <name evidence="7" type="ORF">CEY11_07720</name>
</gene>
<evidence type="ECO:0000256" key="2">
    <source>
        <dbReference type="ARBA" id="ARBA00023015"/>
    </source>
</evidence>
<evidence type="ECO:0000256" key="4">
    <source>
        <dbReference type="ARBA" id="ARBA00023163"/>
    </source>
</evidence>
<evidence type="ECO:0000256" key="3">
    <source>
        <dbReference type="ARBA" id="ARBA00023125"/>
    </source>
</evidence>
<dbReference type="InterPro" id="IPR000847">
    <property type="entry name" value="LysR_HTH_N"/>
</dbReference>
<evidence type="ECO:0000256" key="1">
    <source>
        <dbReference type="ARBA" id="ARBA00009437"/>
    </source>
</evidence>
<keyword evidence="3" id="KW-0238">DNA-binding</keyword>
<feature type="chain" id="PRO_5012307761" evidence="5">
    <location>
        <begin position="21"/>
        <end position="295"/>
    </location>
</feature>
<dbReference type="SUPFAM" id="SSF53850">
    <property type="entry name" value="Periplasmic binding protein-like II"/>
    <property type="match status" value="1"/>
</dbReference>
<dbReference type="InterPro" id="IPR050950">
    <property type="entry name" value="HTH-type_LysR_regulators"/>
</dbReference>
<evidence type="ECO:0000313" key="7">
    <source>
        <dbReference type="EMBL" id="OWT61725.1"/>
    </source>
</evidence>
<dbReference type="Proteomes" id="UP000214603">
    <property type="component" value="Unassembled WGS sequence"/>
</dbReference>
<feature type="domain" description="HTH lysR-type" evidence="6">
    <location>
        <begin position="1"/>
        <end position="58"/>
    </location>
</feature>
<keyword evidence="4" id="KW-0804">Transcription</keyword>
<dbReference type="Pfam" id="PF00126">
    <property type="entry name" value="HTH_1"/>
    <property type="match status" value="1"/>
</dbReference>
<dbReference type="InterPro" id="IPR036388">
    <property type="entry name" value="WH-like_DNA-bd_sf"/>
</dbReference>
<dbReference type="AlphaFoldDB" id="A0A225MKK9"/>
<dbReference type="SUPFAM" id="SSF46785">
    <property type="entry name" value="Winged helix' DNA-binding domain"/>
    <property type="match status" value="1"/>
</dbReference>
<sequence>MQSRSLRAFLALHQFGTVAAAAQVVHLSPSAVSVQLRSLEQEFNIELFVRTGRSITLTARAHQLVPLVQQMLDLEAEMASLGNSRSLRGRVSLGVITSTLTGGLPGALKRLSADHSQLEIRITANKSPELAAQVETGLIDAAIISTPPPLVSSALCLHPLYTEPLALVMSSERTFTSIKEVLEANPYIAFDRTTWIGKQIEGFIAERGFSVRPVMELDSHDAVLSVVRHDIGVTILPVLLGHARKDAGLRFVELPGIHRQVCLAVRRANSDSKATRVLLSYFREFGTYVPHPQKK</sequence>
<keyword evidence="5" id="KW-0732">Signal</keyword>
<dbReference type="EMBL" id="NJIH01000004">
    <property type="protein sequence ID" value="OWT61725.1"/>
    <property type="molecule type" value="Genomic_DNA"/>
</dbReference>
<dbReference type="Pfam" id="PF03466">
    <property type="entry name" value="LysR_substrate"/>
    <property type="match status" value="1"/>
</dbReference>
<dbReference type="InterPro" id="IPR005119">
    <property type="entry name" value="LysR_subst-bd"/>
</dbReference>
<comment type="similarity">
    <text evidence="1">Belongs to the LysR transcriptional regulatory family.</text>
</comment>
<accession>A0A225MKK9</accession>
<dbReference type="GO" id="GO:0003700">
    <property type="term" value="F:DNA-binding transcription factor activity"/>
    <property type="evidence" value="ECO:0007669"/>
    <property type="project" value="InterPro"/>
</dbReference>
<protein>
    <submittedName>
        <fullName evidence="7">LysR family transcriptional regulator</fullName>
    </submittedName>
</protein>
<evidence type="ECO:0000313" key="8">
    <source>
        <dbReference type="Proteomes" id="UP000214603"/>
    </source>
</evidence>
<proteinExistence type="inferred from homology"/>
<keyword evidence="2" id="KW-0805">Transcription regulation</keyword>